<dbReference type="Pfam" id="PF13561">
    <property type="entry name" value="adh_short_C2"/>
    <property type="match status" value="1"/>
</dbReference>
<protein>
    <submittedName>
        <fullName evidence="3">SDR family oxidoreductase</fullName>
    </submittedName>
</protein>
<dbReference type="CDD" id="cd05233">
    <property type="entry name" value="SDR_c"/>
    <property type="match status" value="1"/>
</dbReference>
<sequence length="290" mass="28951">MGGAQRGAAQARDHHVGPGAAPGAGTRAGDGPGAGRDPGRTAPAFLAEGARVSRSVLLIGSSSPIGGAIAAAFAEAGDKVVGVSLDGEPGPHLAESLALDVSTEEGADAAVGRTVQRLGSLDVLVLAAAVMAPAPAHAVTAEDWHRALTNTLDTAFFPARAALAVLPRGGSIVAVSSVNATLAAPWLPAYAAAKSGVEGLVRQLALEYGPRGIRVNAVAPGMIDNDHLPKVTEGYPLGRVGRPADVAGAVLYLAAAGFVTGVVLPVDGGLSIASPAAFLRPDLRRKFLED</sequence>
<evidence type="ECO:0000256" key="2">
    <source>
        <dbReference type="SAM" id="MobiDB-lite"/>
    </source>
</evidence>
<dbReference type="Gene3D" id="3.40.50.720">
    <property type="entry name" value="NAD(P)-binding Rossmann-like Domain"/>
    <property type="match status" value="1"/>
</dbReference>
<dbReference type="GO" id="GO:0016616">
    <property type="term" value="F:oxidoreductase activity, acting on the CH-OH group of donors, NAD or NADP as acceptor"/>
    <property type="evidence" value="ECO:0007669"/>
    <property type="project" value="TreeGrafter"/>
</dbReference>
<dbReference type="EMBL" id="JAAKZW010000038">
    <property type="protein sequence ID" value="NGO76529.1"/>
    <property type="molecule type" value="Genomic_DNA"/>
</dbReference>
<proteinExistence type="inferred from homology"/>
<keyword evidence="4" id="KW-1185">Reference proteome</keyword>
<evidence type="ECO:0000256" key="1">
    <source>
        <dbReference type="ARBA" id="ARBA00006484"/>
    </source>
</evidence>
<dbReference type="PANTHER" id="PTHR42760">
    <property type="entry name" value="SHORT-CHAIN DEHYDROGENASES/REDUCTASES FAMILY MEMBER"/>
    <property type="match status" value="1"/>
</dbReference>
<dbReference type="SUPFAM" id="SSF51735">
    <property type="entry name" value="NAD(P)-binding Rossmann-fold domains"/>
    <property type="match status" value="1"/>
</dbReference>
<feature type="compositionally biased region" description="Low complexity" evidence="2">
    <location>
        <begin position="1"/>
        <end position="10"/>
    </location>
</feature>
<feature type="region of interest" description="Disordered" evidence="2">
    <location>
        <begin position="1"/>
        <end position="42"/>
    </location>
</feature>
<name>A0A6G4XG58_9ACTN</name>
<organism evidence="3 4">
    <name type="scientific">Streptomyces mesophilus</name>
    <dbReference type="NCBI Taxonomy" id="1775132"/>
    <lineage>
        <taxon>Bacteria</taxon>
        <taxon>Bacillati</taxon>
        <taxon>Actinomycetota</taxon>
        <taxon>Actinomycetes</taxon>
        <taxon>Kitasatosporales</taxon>
        <taxon>Streptomycetaceae</taxon>
        <taxon>Streptomyces</taxon>
    </lineage>
</organism>
<evidence type="ECO:0000313" key="3">
    <source>
        <dbReference type="EMBL" id="NGO76529.1"/>
    </source>
</evidence>
<dbReference type="PRINTS" id="PR00080">
    <property type="entry name" value="SDRFAMILY"/>
</dbReference>
<dbReference type="InterPro" id="IPR020904">
    <property type="entry name" value="Sc_DH/Rdtase_CS"/>
</dbReference>
<accession>A0A6G4XG58</accession>
<reference evidence="3 4" key="1">
    <citation type="submission" date="2020-02" db="EMBL/GenBank/DDBJ databases">
        <title>Whole-genome analyses of novel actinobacteria.</title>
        <authorList>
            <person name="Sahin N."/>
            <person name="Tokatli A."/>
        </authorList>
    </citation>
    <scope>NUCLEOTIDE SEQUENCE [LARGE SCALE GENOMIC DNA]</scope>
    <source>
        <strain evidence="3 4">YC504</strain>
    </source>
</reference>
<comment type="similarity">
    <text evidence="1">Belongs to the short-chain dehydrogenases/reductases (SDR) family.</text>
</comment>
<gene>
    <name evidence="3" type="ORF">G6045_12775</name>
</gene>
<dbReference type="PRINTS" id="PR00081">
    <property type="entry name" value="GDHRDH"/>
</dbReference>
<dbReference type="InterPro" id="IPR036291">
    <property type="entry name" value="NAD(P)-bd_dom_sf"/>
</dbReference>
<feature type="compositionally biased region" description="Gly residues" evidence="2">
    <location>
        <begin position="20"/>
        <end position="36"/>
    </location>
</feature>
<dbReference type="AlphaFoldDB" id="A0A6G4XG58"/>
<dbReference type="InterPro" id="IPR002347">
    <property type="entry name" value="SDR_fam"/>
</dbReference>
<dbReference type="PROSITE" id="PS00061">
    <property type="entry name" value="ADH_SHORT"/>
    <property type="match status" value="1"/>
</dbReference>
<dbReference type="Proteomes" id="UP000481109">
    <property type="component" value="Unassembled WGS sequence"/>
</dbReference>
<evidence type="ECO:0000313" key="4">
    <source>
        <dbReference type="Proteomes" id="UP000481109"/>
    </source>
</evidence>
<comment type="caution">
    <text evidence="3">The sequence shown here is derived from an EMBL/GenBank/DDBJ whole genome shotgun (WGS) entry which is preliminary data.</text>
</comment>